<dbReference type="AlphaFoldDB" id="A0AAD4HS87"/>
<feature type="region of interest" description="Disordered" evidence="1">
    <location>
        <begin position="205"/>
        <end position="283"/>
    </location>
</feature>
<dbReference type="EMBL" id="JABBWK010000004">
    <property type="protein sequence ID" value="KAG1906671.1"/>
    <property type="molecule type" value="Genomic_DNA"/>
</dbReference>
<feature type="compositionally biased region" description="Low complexity" evidence="1">
    <location>
        <begin position="262"/>
        <end position="274"/>
    </location>
</feature>
<dbReference type="PROSITE" id="PS50174">
    <property type="entry name" value="G_PATCH"/>
    <property type="match status" value="1"/>
</dbReference>
<feature type="region of interest" description="Disordered" evidence="1">
    <location>
        <begin position="1"/>
        <end position="53"/>
    </location>
</feature>
<feature type="region of interest" description="Disordered" evidence="1">
    <location>
        <begin position="94"/>
        <end position="161"/>
    </location>
</feature>
<dbReference type="GO" id="GO:0003676">
    <property type="term" value="F:nucleic acid binding"/>
    <property type="evidence" value="ECO:0007669"/>
    <property type="project" value="InterPro"/>
</dbReference>
<dbReference type="PANTHER" id="PTHR20923">
    <property type="entry name" value="BAT4 PROTEIN-RELATED"/>
    <property type="match status" value="1"/>
</dbReference>
<keyword evidence="4" id="KW-1185">Reference proteome</keyword>
<dbReference type="InterPro" id="IPR000467">
    <property type="entry name" value="G_patch_dom"/>
</dbReference>
<feature type="compositionally biased region" description="Low complexity" evidence="1">
    <location>
        <begin position="107"/>
        <end position="117"/>
    </location>
</feature>
<dbReference type="Pfam" id="PF01585">
    <property type="entry name" value="G-patch"/>
    <property type="match status" value="1"/>
</dbReference>
<feature type="compositionally biased region" description="Acidic residues" evidence="1">
    <location>
        <begin position="244"/>
        <end position="254"/>
    </location>
</feature>
<comment type="caution">
    <text evidence="3">The sequence shown here is derived from an EMBL/GenBank/DDBJ whole genome shotgun (WGS) entry which is preliminary data.</text>
</comment>
<protein>
    <recommendedName>
        <fullName evidence="2">G-patch domain-containing protein</fullName>
    </recommendedName>
</protein>
<gene>
    <name evidence="3" type="ORF">F5891DRAFT_1003296</name>
</gene>
<evidence type="ECO:0000313" key="3">
    <source>
        <dbReference type="EMBL" id="KAG1906671.1"/>
    </source>
</evidence>
<name>A0AAD4HS87_9AGAM</name>
<proteinExistence type="predicted"/>
<feature type="compositionally biased region" description="Polar residues" evidence="1">
    <location>
        <begin position="96"/>
        <end position="106"/>
    </location>
</feature>
<dbReference type="RefSeq" id="XP_041232246.1">
    <property type="nucleotide sequence ID" value="XM_041360293.1"/>
</dbReference>
<dbReference type="Proteomes" id="UP001195769">
    <property type="component" value="Unassembled WGS sequence"/>
</dbReference>
<evidence type="ECO:0000313" key="4">
    <source>
        <dbReference type="Proteomes" id="UP001195769"/>
    </source>
</evidence>
<feature type="compositionally biased region" description="Basic and acidic residues" evidence="1">
    <location>
        <begin position="8"/>
        <end position="24"/>
    </location>
</feature>
<dbReference type="GeneID" id="64654591"/>
<sequence length="368" mass="40139">MATVAHHIRSDYDPADREQLEKETGQIPIDETEQWNTAPTFSAARHAPPPSFVPARIQYDEWGSAVSLTHTVSSNASAPDSGISEWYKALTKDSSKMSGNQPLTARSSSTPSEASTSKPKKEATTKNNWFIKRALQSEPPSKPSSPAPSLADLLARDPPPLPSEARFVPPVWLAIGPSNKGFNLLQKGGWNEGEGLGAHVARSLRPRSPVSTSHAPLRGASILVGDNKSRDIPPDVIDLTQSESESESESEPEDGFGSFHRSASLPLAPASSASQGHDPYTQKSLLTPIPTILKSDRLGIGLKAKTEGPYKQSKKRVTHNQAALASHIRTSEELRKKRVEVGRGRRGFSKVRKREENERKHMLAYLNE</sequence>
<dbReference type="PANTHER" id="PTHR20923:SF1">
    <property type="entry name" value="G PATCH DOMAIN AND ANKYRIN REPEAT-CONTAINING PROTEIN 1"/>
    <property type="match status" value="1"/>
</dbReference>
<evidence type="ECO:0000259" key="2">
    <source>
        <dbReference type="PROSITE" id="PS50174"/>
    </source>
</evidence>
<accession>A0AAD4HS87</accession>
<feature type="domain" description="G-patch" evidence="2">
    <location>
        <begin position="177"/>
        <end position="197"/>
    </location>
</feature>
<evidence type="ECO:0000256" key="1">
    <source>
        <dbReference type="SAM" id="MobiDB-lite"/>
    </source>
</evidence>
<organism evidence="3 4">
    <name type="scientific">Suillus fuscotomentosus</name>
    <dbReference type="NCBI Taxonomy" id="1912939"/>
    <lineage>
        <taxon>Eukaryota</taxon>
        <taxon>Fungi</taxon>
        <taxon>Dikarya</taxon>
        <taxon>Basidiomycota</taxon>
        <taxon>Agaricomycotina</taxon>
        <taxon>Agaricomycetes</taxon>
        <taxon>Agaricomycetidae</taxon>
        <taxon>Boletales</taxon>
        <taxon>Suillineae</taxon>
        <taxon>Suillaceae</taxon>
        <taxon>Suillus</taxon>
    </lineage>
</organism>
<reference evidence="3" key="1">
    <citation type="journal article" date="2020" name="New Phytol.">
        <title>Comparative genomics reveals dynamic genome evolution in host specialist ectomycorrhizal fungi.</title>
        <authorList>
            <person name="Lofgren L.A."/>
            <person name="Nguyen N.H."/>
            <person name="Vilgalys R."/>
            <person name="Ruytinx J."/>
            <person name="Liao H.L."/>
            <person name="Branco S."/>
            <person name="Kuo A."/>
            <person name="LaButti K."/>
            <person name="Lipzen A."/>
            <person name="Andreopoulos W."/>
            <person name="Pangilinan J."/>
            <person name="Riley R."/>
            <person name="Hundley H."/>
            <person name="Na H."/>
            <person name="Barry K."/>
            <person name="Grigoriev I.V."/>
            <person name="Stajich J.E."/>
            <person name="Kennedy P.G."/>
        </authorList>
    </citation>
    <scope>NUCLEOTIDE SEQUENCE</scope>
    <source>
        <strain evidence="3">FC203</strain>
    </source>
</reference>
<dbReference type="InterPro" id="IPR039146">
    <property type="entry name" value="GPANK1"/>
</dbReference>